<gene>
    <name evidence="1" type="ORF">Ae201684_018462</name>
</gene>
<protein>
    <recommendedName>
        <fullName evidence="3">Reverse transcriptase Ty1/copia-type domain-containing protein</fullName>
    </recommendedName>
</protein>
<evidence type="ECO:0000313" key="2">
    <source>
        <dbReference type="Proteomes" id="UP000481153"/>
    </source>
</evidence>
<dbReference type="CDD" id="cd09272">
    <property type="entry name" value="RNase_HI_RT_Ty1"/>
    <property type="match status" value="1"/>
</dbReference>
<evidence type="ECO:0000313" key="1">
    <source>
        <dbReference type="EMBL" id="KAF0722393.1"/>
    </source>
</evidence>
<reference evidence="1 2" key="1">
    <citation type="submission" date="2019-07" db="EMBL/GenBank/DDBJ databases">
        <title>Genomics analysis of Aphanomyces spp. identifies a new class of oomycete effector associated with host adaptation.</title>
        <authorList>
            <person name="Gaulin E."/>
        </authorList>
    </citation>
    <scope>NUCLEOTIDE SEQUENCE [LARGE SCALE GENOMIC DNA]</scope>
    <source>
        <strain evidence="1 2">ATCC 201684</strain>
    </source>
</reference>
<proteinExistence type="predicted"/>
<dbReference type="VEuPathDB" id="FungiDB:AeMF1_014629"/>
<name>A0A6G0W5P3_9STRA</name>
<keyword evidence="2" id="KW-1185">Reference proteome</keyword>
<dbReference type="EMBL" id="VJMJ01000336">
    <property type="protein sequence ID" value="KAF0722393.1"/>
    <property type="molecule type" value="Genomic_DNA"/>
</dbReference>
<accession>A0A6G0W5P3</accession>
<dbReference type="AlphaFoldDB" id="A0A6G0W5P3"/>
<dbReference type="PANTHER" id="PTHR11439">
    <property type="entry name" value="GAG-POL-RELATED RETROTRANSPOSON"/>
    <property type="match status" value="1"/>
</dbReference>
<evidence type="ECO:0008006" key="3">
    <source>
        <dbReference type="Google" id="ProtNLM"/>
    </source>
</evidence>
<organism evidence="1 2">
    <name type="scientific">Aphanomyces euteiches</name>
    <dbReference type="NCBI Taxonomy" id="100861"/>
    <lineage>
        <taxon>Eukaryota</taxon>
        <taxon>Sar</taxon>
        <taxon>Stramenopiles</taxon>
        <taxon>Oomycota</taxon>
        <taxon>Saprolegniomycetes</taxon>
        <taxon>Saprolegniales</taxon>
        <taxon>Verrucalvaceae</taxon>
        <taxon>Aphanomyces</taxon>
    </lineage>
</organism>
<sequence>MMNGGAISWRSKLQAIVTLSMVEAEYIGACLCAQHGMHLLNLLKEIVDYSDGATTLYLDNQSAIAIGSNQASIQRTIHLALRFYFLRDLVRAGTFKLTYMPTNVMPADIFTKHVPKDKLQAAIRFMGMGGCCGFCP</sequence>
<comment type="caution">
    <text evidence="1">The sequence shown here is derived from an EMBL/GenBank/DDBJ whole genome shotgun (WGS) entry which is preliminary data.</text>
</comment>
<dbReference type="Proteomes" id="UP000481153">
    <property type="component" value="Unassembled WGS sequence"/>
</dbReference>